<keyword evidence="6 13" id="KW-0812">Transmembrane</keyword>
<evidence type="ECO:0000256" key="4">
    <source>
        <dbReference type="ARBA" id="ARBA00022475"/>
    </source>
</evidence>
<dbReference type="Gene3D" id="3.30.70.100">
    <property type="match status" value="1"/>
</dbReference>
<evidence type="ECO:0000256" key="1">
    <source>
        <dbReference type="ARBA" id="ARBA00004651"/>
    </source>
</evidence>
<evidence type="ECO:0000256" key="2">
    <source>
        <dbReference type="ARBA" id="ARBA00006024"/>
    </source>
</evidence>
<dbReference type="Pfam" id="PF12156">
    <property type="entry name" value="ATPase-cat_bd"/>
    <property type="match status" value="1"/>
</dbReference>
<dbReference type="EMBL" id="VTWT01000001">
    <property type="protein sequence ID" value="KAA9345711.1"/>
    <property type="molecule type" value="Genomic_DNA"/>
</dbReference>
<evidence type="ECO:0000256" key="10">
    <source>
        <dbReference type="ARBA" id="ARBA00022989"/>
    </source>
</evidence>
<evidence type="ECO:0000313" key="15">
    <source>
        <dbReference type="EMBL" id="KAA9345711.1"/>
    </source>
</evidence>
<dbReference type="PRINTS" id="PR00119">
    <property type="entry name" value="CATATPASE"/>
</dbReference>
<dbReference type="InterPro" id="IPR018303">
    <property type="entry name" value="ATPase_P-typ_P_site"/>
</dbReference>
<sequence length="806" mass="88827">MEAAPSVDLKTCYHCGEDCDDTPILAHEKAFCCEGCKVVYEILDANNLCTYYTIEDRPGNSVKDPVAESRLAYLDDVSVINQLLDFQNSQISKITFYIPQMHCSSCIWLLENLHKLDAGVTDSKVNFLRKELAVTFEHGQTSLRKIVKLLAAVGYEPNITLADTHAKIQPKSYKMAYKLGLAGFSFANIMLLSFPEYLAMAGDLEQSLGSFFAYLNIVLALPVLLFSATGFFTSAWQGIKQKMVNLDLPIAIGLASLFTVSIYDIVTGKGPGFLDSFTGLVFFMLIGKYFQQKTYDSLSFDRDYTSYFPISVTVLRNNQETYVPVKELKTGQRLLIRNHELIPADAILMKGTANIDYSFVSGESVPVAKVAGEIIYAGGRQVGESIELEVVKEVSQGYLTQLWNSSVFRKKDETNFETYAHAVGKYFITVTLMIAAGALIYWVPRDTDMAIKAFTSVLVIACPCALSLATPFTLGSALRIFGKNKFYLKNLSVVEEMAKADTIVFDKTGTLTETDQSEINYFGAKFSPEEQVLLKSVLKHSTHPLSQRIYNQFATTTLPVLNFAEIPGKGIEAEVKGTNVKIGSAGFTGAVPGPQTETRVYISLHGEVYGYYVFQNKYRKGLETVLKSLKKVKKLAVLSGDNDSERERLRALFGPEAELNFNQSPVQKLQYIQQLKDQGHKVIMIGDGLNDAGALKQADAGIALTDKVSGFSPSCDGILEAKNFALLGTFLKFSKVNMRIILGSFGVSFVYNIIGLTMAVMGEFTPIVSAILMPISTISVIVFATISVQIAANKLKLNKPEKLAMT</sequence>
<dbReference type="AlphaFoldDB" id="A0A5N1J478"/>
<accession>A0A5N1J478</accession>
<evidence type="ECO:0000313" key="16">
    <source>
        <dbReference type="Proteomes" id="UP000326570"/>
    </source>
</evidence>
<dbReference type="InterPro" id="IPR059000">
    <property type="entry name" value="ATPase_P-type_domA"/>
</dbReference>
<feature type="transmembrane region" description="Helical" evidence="13">
    <location>
        <begin position="740"/>
        <end position="761"/>
    </location>
</feature>
<keyword evidence="5" id="KW-0597">Phosphoprotein</keyword>
<dbReference type="InterPro" id="IPR021993">
    <property type="entry name" value="ATPase-cat-bd"/>
</dbReference>
<dbReference type="InterPro" id="IPR036412">
    <property type="entry name" value="HAD-like_sf"/>
</dbReference>
<feature type="transmembrane region" description="Helical" evidence="13">
    <location>
        <begin position="214"/>
        <end position="236"/>
    </location>
</feature>
<proteinExistence type="inferred from homology"/>
<keyword evidence="3" id="KW-0813">Transport</keyword>
<dbReference type="Pfam" id="PF00403">
    <property type="entry name" value="HMA"/>
    <property type="match status" value="1"/>
</dbReference>
<keyword evidence="16" id="KW-1185">Reference proteome</keyword>
<evidence type="ECO:0000256" key="13">
    <source>
        <dbReference type="SAM" id="Phobius"/>
    </source>
</evidence>
<dbReference type="Pfam" id="PF00122">
    <property type="entry name" value="E1-E2_ATPase"/>
    <property type="match status" value="1"/>
</dbReference>
<dbReference type="Pfam" id="PF00702">
    <property type="entry name" value="Hydrolase"/>
    <property type="match status" value="1"/>
</dbReference>
<keyword evidence="12 13" id="KW-0472">Membrane</keyword>
<evidence type="ECO:0000256" key="6">
    <source>
        <dbReference type="ARBA" id="ARBA00022692"/>
    </source>
</evidence>
<dbReference type="Proteomes" id="UP000326570">
    <property type="component" value="Unassembled WGS sequence"/>
</dbReference>
<organism evidence="15 16">
    <name type="scientific">Adhaeribacter soli</name>
    <dbReference type="NCBI Taxonomy" id="2607655"/>
    <lineage>
        <taxon>Bacteria</taxon>
        <taxon>Pseudomonadati</taxon>
        <taxon>Bacteroidota</taxon>
        <taxon>Cytophagia</taxon>
        <taxon>Cytophagales</taxon>
        <taxon>Hymenobacteraceae</taxon>
        <taxon>Adhaeribacter</taxon>
    </lineage>
</organism>
<dbReference type="PANTHER" id="PTHR43520:SF5">
    <property type="entry name" value="CATION-TRANSPORTING P-TYPE ATPASE-RELATED"/>
    <property type="match status" value="1"/>
</dbReference>
<dbReference type="SUPFAM" id="SSF81665">
    <property type="entry name" value="Calcium ATPase, transmembrane domain M"/>
    <property type="match status" value="1"/>
</dbReference>
<reference evidence="15 16" key="1">
    <citation type="submission" date="2019-09" db="EMBL/GenBank/DDBJ databases">
        <title>Genome sequence of Adhaeribacter sp. M2.</title>
        <authorList>
            <person name="Srinivasan S."/>
        </authorList>
    </citation>
    <scope>NUCLEOTIDE SEQUENCE [LARGE SCALE GENOMIC DNA]</scope>
    <source>
        <strain evidence="15 16">M2</strain>
    </source>
</reference>
<evidence type="ECO:0000256" key="8">
    <source>
        <dbReference type="ARBA" id="ARBA00022842"/>
    </source>
</evidence>
<name>A0A5N1J478_9BACT</name>
<dbReference type="InterPro" id="IPR023298">
    <property type="entry name" value="ATPase_P-typ_TM_dom_sf"/>
</dbReference>
<dbReference type="GO" id="GO:0005524">
    <property type="term" value="F:ATP binding"/>
    <property type="evidence" value="ECO:0007669"/>
    <property type="project" value="InterPro"/>
</dbReference>
<dbReference type="InterPro" id="IPR036163">
    <property type="entry name" value="HMA_dom_sf"/>
</dbReference>
<dbReference type="GO" id="GO:0055070">
    <property type="term" value="P:copper ion homeostasis"/>
    <property type="evidence" value="ECO:0007669"/>
    <property type="project" value="TreeGrafter"/>
</dbReference>
<keyword evidence="11" id="KW-0406">Ion transport</keyword>
<dbReference type="NCBIfam" id="TIGR01494">
    <property type="entry name" value="ATPase_P-type"/>
    <property type="match status" value="1"/>
</dbReference>
<keyword evidence="7" id="KW-0479">Metal-binding</keyword>
<dbReference type="InterPro" id="IPR008250">
    <property type="entry name" value="ATPase_P-typ_transduc_dom_A_sf"/>
</dbReference>
<dbReference type="SUPFAM" id="SSF55008">
    <property type="entry name" value="HMA, heavy metal-associated domain"/>
    <property type="match status" value="1"/>
</dbReference>
<dbReference type="RefSeq" id="WP_150901854.1">
    <property type="nucleotide sequence ID" value="NZ_VTWT01000001.1"/>
</dbReference>
<dbReference type="SUPFAM" id="SSF81653">
    <property type="entry name" value="Calcium ATPase, transduction domain A"/>
    <property type="match status" value="1"/>
</dbReference>
<dbReference type="CDD" id="cd00371">
    <property type="entry name" value="HMA"/>
    <property type="match status" value="1"/>
</dbReference>
<protein>
    <submittedName>
        <fullName evidence="15">HAD-IC family P-type ATPase</fullName>
    </submittedName>
</protein>
<dbReference type="Gene3D" id="2.70.150.10">
    <property type="entry name" value="Calcium-transporting ATPase, cytoplasmic transduction domain A"/>
    <property type="match status" value="1"/>
</dbReference>
<evidence type="ECO:0000256" key="12">
    <source>
        <dbReference type="ARBA" id="ARBA00023136"/>
    </source>
</evidence>
<evidence type="ECO:0000256" key="5">
    <source>
        <dbReference type="ARBA" id="ARBA00022553"/>
    </source>
</evidence>
<dbReference type="InterPro" id="IPR023214">
    <property type="entry name" value="HAD_sf"/>
</dbReference>
<dbReference type="PROSITE" id="PS00154">
    <property type="entry name" value="ATPASE_E1_E2"/>
    <property type="match status" value="1"/>
</dbReference>
<comment type="similarity">
    <text evidence="2">Belongs to the cation transport ATPase (P-type) (TC 3.A.3) family. Type IB subfamily.</text>
</comment>
<keyword evidence="4" id="KW-1003">Cell membrane</keyword>
<evidence type="ECO:0000256" key="11">
    <source>
        <dbReference type="ARBA" id="ARBA00023065"/>
    </source>
</evidence>
<dbReference type="InterPro" id="IPR006121">
    <property type="entry name" value="HMA_dom"/>
</dbReference>
<keyword evidence="9" id="KW-1278">Translocase</keyword>
<keyword evidence="8" id="KW-0460">Magnesium</keyword>
<keyword evidence="10 13" id="KW-1133">Transmembrane helix</keyword>
<evidence type="ECO:0000256" key="7">
    <source>
        <dbReference type="ARBA" id="ARBA00022723"/>
    </source>
</evidence>
<dbReference type="InterPro" id="IPR023299">
    <property type="entry name" value="ATPase_P-typ_cyto_dom_N"/>
</dbReference>
<feature type="transmembrane region" description="Helical" evidence="13">
    <location>
        <begin position="767"/>
        <end position="792"/>
    </location>
</feature>
<evidence type="ECO:0000256" key="3">
    <source>
        <dbReference type="ARBA" id="ARBA00022448"/>
    </source>
</evidence>
<dbReference type="SUPFAM" id="SSF56784">
    <property type="entry name" value="HAD-like"/>
    <property type="match status" value="1"/>
</dbReference>
<dbReference type="GO" id="GO:0043682">
    <property type="term" value="F:P-type divalent copper transporter activity"/>
    <property type="evidence" value="ECO:0007669"/>
    <property type="project" value="TreeGrafter"/>
</dbReference>
<evidence type="ECO:0000256" key="9">
    <source>
        <dbReference type="ARBA" id="ARBA00022967"/>
    </source>
</evidence>
<feature type="transmembrane region" description="Helical" evidence="13">
    <location>
        <begin position="175"/>
        <end position="194"/>
    </location>
</feature>
<dbReference type="InterPro" id="IPR001757">
    <property type="entry name" value="P_typ_ATPase"/>
</dbReference>
<comment type="subcellular location">
    <subcellularLocation>
        <location evidence="1">Cell membrane</location>
        <topology evidence="1">Multi-pass membrane protein</topology>
    </subcellularLocation>
</comment>
<dbReference type="Gene3D" id="1.20.1110.10">
    <property type="entry name" value="Calcium-transporting ATPase, transmembrane domain"/>
    <property type="match status" value="1"/>
</dbReference>
<feature type="transmembrane region" description="Helical" evidence="13">
    <location>
        <begin position="272"/>
        <end position="290"/>
    </location>
</feature>
<feature type="transmembrane region" description="Helical" evidence="13">
    <location>
        <begin position="426"/>
        <end position="444"/>
    </location>
</feature>
<comment type="caution">
    <text evidence="15">The sequence shown here is derived from an EMBL/GenBank/DDBJ whole genome shotgun (WGS) entry which is preliminary data.</text>
</comment>
<feature type="domain" description="HMA" evidence="14">
    <location>
        <begin position="92"/>
        <end position="158"/>
    </location>
</feature>
<dbReference type="PRINTS" id="PR00943">
    <property type="entry name" value="CUATPASE"/>
</dbReference>
<gene>
    <name evidence="15" type="ORF">F0P94_01100</name>
</gene>
<dbReference type="GO" id="GO:0016887">
    <property type="term" value="F:ATP hydrolysis activity"/>
    <property type="evidence" value="ECO:0007669"/>
    <property type="project" value="InterPro"/>
</dbReference>
<dbReference type="GO" id="GO:0005886">
    <property type="term" value="C:plasma membrane"/>
    <property type="evidence" value="ECO:0007669"/>
    <property type="project" value="UniProtKB-SubCell"/>
</dbReference>
<dbReference type="GO" id="GO:0005507">
    <property type="term" value="F:copper ion binding"/>
    <property type="evidence" value="ECO:0007669"/>
    <property type="project" value="TreeGrafter"/>
</dbReference>
<dbReference type="Gene3D" id="3.40.50.1000">
    <property type="entry name" value="HAD superfamily/HAD-like"/>
    <property type="match status" value="1"/>
</dbReference>
<dbReference type="PROSITE" id="PS50846">
    <property type="entry name" value="HMA_2"/>
    <property type="match status" value="1"/>
</dbReference>
<dbReference type="PANTHER" id="PTHR43520">
    <property type="entry name" value="ATP7, ISOFORM B"/>
    <property type="match status" value="1"/>
</dbReference>
<feature type="transmembrane region" description="Helical" evidence="13">
    <location>
        <begin position="248"/>
        <end position="266"/>
    </location>
</feature>
<evidence type="ECO:0000259" key="14">
    <source>
        <dbReference type="PROSITE" id="PS50846"/>
    </source>
</evidence>
<feature type="transmembrane region" description="Helical" evidence="13">
    <location>
        <begin position="456"/>
        <end position="481"/>
    </location>
</feature>
<dbReference type="Gene3D" id="3.40.1110.10">
    <property type="entry name" value="Calcium-transporting ATPase, cytoplasmic domain N"/>
    <property type="match status" value="1"/>
</dbReference>